<sequence>MALWREWGVEIPQTPLPETYATLPGEYKRSGYRVLKSGIGIIDIHARAKLRLKTDEV</sequence>
<dbReference type="EMBL" id="CAADFD010000246">
    <property type="protein sequence ID" value="VFJ71976.1"/>
    <property type="molecule type" value="Genomic_DNA"/>
</dbReference>
<accession>A0A450TCX8</accession>
<dbReference type="EMBL" id="CAADEW010000177">
    <property type="protein sequence ID" value="VFJ64691.1"/>
    <property type="molecule type" value="Genomic_DNA"/>
</dbReference>
<gene>
    <name evidence="1" type="ORF">BECKFW1821A_GA0114235_11774</name>
    <name evidence="2" type="ORF">BECKFW1821B_GA0114236_12462</name>
</gene>
<name>A0A450TCX8_9GAMM</name>
<protein>
    <submittedName>
        <fullName evidence="1">Uncharacterized protein</fullName>
    </submittedName>
</protein>
<organism evidence="1">
    <name type="scientific">Candidatus Kentrum sp. FW</name>
    <dbReference type="NCBI Taxonomy" id="2126338"/>
    <lineage>
        <taxon>Bacteria</taxon>
        <taxon>Pseudomonadati</taxon>
        <taxon>Pseudomonadota</taxon>
        <taxon>Gammaproteobacteria</taxon>
        <taxon>Candidatus Kentrum</taxon>
    </lineage>
</organism>
<evidence type="ECO:0000313" key="1">
    <source>
        <dbReference type="EMBL" id="VFJ64691.1"/>
    </source>
</evidence>
<proteinExistence type="predicted"/>
<reference evidence="1" key="1">
    <citation type="submission" date="2019-02" db="EMBL/GenBank/DDBJ databases">
        <authorList>
            <person name="Gruber-Vodicka R. H."/>
            <person name="Seah K. B. B."/>
        </authorList>
    </citation>
    <scope>NUCLEOTIDE SEQUENCE</scope>
    <source>
        <strain evidence="2">BECK_BZ106</strain>
        <strain evidence="1">BECK_BZ15</strain>
    </source>
</reference>
<evidence type="ECO:0000313" key="2">
    <source>
        <dbReference type="EMBL" id="VFJ71976.1"/>
    </source>
</evidence>
<dbReference type="AlphaFoldDB" id="A0A450TCX8"/>